<evidence type="ECO:0000256" key="3">
    <source>
        <dbReference type="ARBA" id="ARBA00004613"/>
    </source>
</evidence>
<reference evidence="10 11" key="1">
    <citation type="journal article" date="2018" name="Sci. Rep.">
        <title>Comparative analysis of the Pocillopora damicornis genome highlights role of immune system in coral evolution.</title>
        <authorList>
            <person name="Cunning R."/>
            <person name="Bay R.A."/>
            <person name="Gillette P."/>
            <person name="Baker A.C."/>
            <person name="Traylor-Knowles N."/>
        </authorList>
    </citation>
    <scope>NUCLEOTIDE SEQUENCE [LARGE SCALE GENOMIC DNA]</scope>
    <source>
        <strain evidence="10">RSMAS</strain>
        <tissue evidence="10">Whole animal</tissue>
    </source>
</reference>
<dbReference type="InterPro" id="IPR011050">
    <property type="entry name" value="Pectin_lyase_fold/virulence"/>
</dbReference>
<dbReference type="GO" id="GO:0005576">
    <property type="term" value="C:extracellular region"/>
    <property type="evidence" value="ECO:0007669"/>
    <property type="project" value="UniProtKB-SubCell"/>
</dbReference>
<evidence type="ECO:0000256" key="9">
    <source>
        <dbReference type="SAM" id="SignalP"/>
    </source>
</evidence>
<comment type="subcellular location">
    <subcellularLocation>
        <location evidence="1">Cell envelope</location>
    </subcellularLocation>
    <subcellularLocation>
        <location evidence="2">Cell outer membrane</location>
    </subcellularLocation>
    <subcellularLocation>
        <location evidence="3">Secreted</location>
    </subcellularLocation>
</comment>
<dbReference type="EMBL" id="RCHS01001570">
    <property type="protein sequence ID" value="RMX52784.1"/>
    <property type="molecule type" value="Genomic_DNA"/>
</dbReference>
<feature type="transmembrane region" description="Helical" evidence="8">
    <location>
        <begin position="1244"/>
        <end position="1266"/>
    </location>
</feature>
<keyword evidence="6 8" id="KW-0472">Membrane</keyword>
<feature type="transmembrane region" description="Helical" evidence="8">
    <location>
        <begin position="1286"/>
        <end position="1308"/>
    </location>
</feature>
<evidence type="ECO:0000256" key="2">
    <source>
        <dbReference type="ARBA" id="ARBA00004442"/>
    </source>
</evidence>
<evidence type="ECO:0000256" key="1">
    <source>
        <dbReference type="ARBA" id="ARBA00004196"/>
    </source>
</evidence>
<dbReference type="SMART" id="SM00710">
    <property type="entry name" value="PbH1"/>
    <property type="match status" value="6"/>
</dbReference>
<evidence type="ECO:0000256" key="6">
    <source>
        <dbReference type="ARBA" id="ARBA00023136"/>
    </source>
</evidence>
<keyword evidence="5 9" id="KW-0732">Signal</keyword>
<evidence type="ECO:0000256" key="7">
    <source>
        <dbReference type="ARBA" id="ARBA00023237"/>
    </source>
</evidence>
<feature type="transmembrane region" description="Helical" evidence="8">
    <location>
        <begin position="1010"/>
        <end position="1029"/>
    </location>
</feature>
<evidence type="ECO:0000256" key="5">
    <source>
        <dbReference type="ARBA" id="ARBA00022729"/>
    </source>
</evidence>
<evidence type="ECO:0000313" key="11">
    <source>
        <dbReference type="Proteomes" id="UP000275408"/>
    </source>
</evidence>
<proteinExistence type="predicted"/>
<feature type="transmembrane region" description="Helical" evidence="8">
    <location>
        <begin position="1122"/>
        <end position="1141"/>
    </location>
</feature>
<dbReference type="InterPro" id="IPR003368">
    <property type="entry name" value="POMP_repeat"/>
</dbReference>
<sequence>MHRIILYFLLSAIVQGRVSKATNFYTSRATGNDSWSCDQTEPCKTIWRAVSLASDGDIIYLDGTNTDQDPYNCLSTQHPGLYINKSLALVGIGPTPRHIRCSEGASLTFDGSGNATQINVTLSGLFVNDSLVYFQDSSVNIYGCQFVGSKHGVKFVINIRVVSDIVITDSKFVKNMECISIFVTDSRIGSPIIQQNFILKNSTMSENNIAKGGNFISFTESPDNKKTVNCFIVVETVTFSGNTYNSKGLIYLRFKNGDQYFQYHEVKSINNRPLPIKEKLIDHQRNSEFTFNCQNVSISINSSNLTAQNARTLNMSATNILLQISNSRFNRHRSARYGGVVSLKGSGECDLKISNSSFINNTVNQDNGGAIETECARVRCTLTSSTFTGNTAVKGNGGAVDLRVIPSISNYFKKENEKKDNDLEVVVRNVRFNNCSALYGGALSIVYDGGNLGVVTISNSFFISNEAPVGKGGAIQVKPVTGDKSQRMHSNIGVIIRGSIFTNNTAAIAGGAIYVNVIDQSSVIIEKVIIERSRGLLGGCTIVGSSSSLKILNCSFANNLANALAIFHNVKNVEILDSSFVGNFPLSGSFGGALVISDYMKCKPEQWQQGSYTIIQNTTFKSNIAVNSGGAVYLANCKTKIRNCHFFDNFAQRYGDHVYALKTNNLTILDSIYKQTGNKPRLINGMYHSDHSSLIDIVDIETLVMSNTTVESKAYSRDKGLMMATSISGKVMLGNDSFPVEFICPVGSKININCMPGILSTPDRPCASHRHGGVSGIQLRCSVCEGNSYSLQRGRARGTQFVSPFKCHPCPFGANCTKHIVAKRDFWGFKEQRNSSLLRFTMCPMGYCSQPTEEDFPEYNSCQGNRSGQLCGKCKDNYTKTLYSTECIPLDPCNIYWYWAIALVYVSLLALYLTFRPPMVPWIKRQILWFKQKEPVGQKVIFEKGYLKILFYFYQAANLVLISGSSQLAIKDKIIEPIVGVFNFRSGSLQGFNCPFTGLSVVTEQLLLEFHVVCTLLVICALYCVLCGFQKLRGKGNPSPGPYIGGILQATLLGYTIIATKSFSLLRCVDIGGEKRLFFDGSIVCFQWWQRLLTGFVCGYVVPFLFVLLWGSCKLYDDTISVKTFIVACFLPLPLLFYWSYGVLRATLRGTVPEIAPPRQDSKRYLEIVLYDSFKRPDEGSKLCLCWESVMIGRRLILAALKSFVSDPLPRVVIMNLLSVLFLIHHTLTLPFRDGIANVIETISLAFIVVLGSVNVFFASFVSLGVSIDDKAFRHWWNVLQVVELVILSLVPTCFLLVLVVAVVSLLFRINVVSIRGMYRILNSFCARSKNQTEEKRSLMAVHLDQDKATIGGKR</sequence>
<dbReference type="PANTHER" id="PTHR11319:SF35">
    <property type="entry name" value="OUTER MEMBRANE PROTEIN PMPC-RELATED"/>
    <property type="match status" value="1"/>
</dbReference>
<comment type="caution">
    <text evidence="10">The sequence shown here is derived from an EMBL/GenBank/DDBJ whole genome shotgun (WGS) entry which is preliminary data.</text>
</comment>
<protein>
    <recommendedName>
        <fullName evidence="12">Right handed beta helix domain-containing protein</fullName>
    </recommendedName>
</protein>
<evidence type="ECO:0000256" key="4">
    <source>
        <dbReference type="ARBA" id="ARBA00022525"/>
    </source>
</evidence>
<dbReference type="Pfam" id="PF02415">
    <property type="entry name" value="Chlam_PMP"/>
    <property type="match status" value="1"/>
</dbReference>
<evidence type="ECO:0008006" key="12">
    <source>
        <dbReference type="Google" id="ProtNLM"/>
    </source>
</evidence>
<feature type="transmembrane region" description="Helical" evidence="8">
    <location>
        <begin position="1041"/>
        <end position="1058"/>
    </location>
</feature>
<dbReference type="InterPro" id="IPR006626">
    <property type="entry name" value="PbH1"/>
</dbReference>
<gene>
    <name evidence="10" type="ORF">pdam_00021368</name>
</gene>
<dbReference type="SUPFAM" id="SSF51126">
    <property type="entry name" value="Pectin lyase-like"/>
    <property type="match status" value="2"/>
</dbReference>
<name>A0A3M6UGZ2_POCDA</name>
<keyword evidence="8" id="KW-1133">Transmembrane helix</keyword>
<dbReference type="OrthoDB" id="5970941at2759"/>
<evidence type="ECO:0000256" key="8">
    <source>
        <dbReference type="SAM" id="Phobius"/>
    </source>
</evidence>
<keyword evidence="11" id="KW-1185">Reference proteome</keyword>
<keyword evidence="4" id="KW-0964">Secreted</keyword>
<keyword evidence="8" id="KW-0812">Transmembrane</keyword>
<feature type="transmembrane region" description="Helical" evidence="8">
    <location>
        <begin position="896"/>
        <end position="915"/>
    </location>
</feature>
<dbReference type="Gene3D" id="2.160.20.10">
    <property type="entry name" value="Single-stranded right-handed beta-helix, Pectin lyase-like"/>
    <property type="match status" value="2"/>
</dbReference>
<organism evidence="10 11">
    <name type="scientific">Pocillopora damicornis</name>
    <name type="common">Cauliflower coral</name>
    <name type="synonym">Millepora damicornis</name>
    <dbReference type="NCBI Taxonomy" id="46731"/>
    <lineage>
        <taxon>Eukaryota</taxon>
        <taxon>Metazoa</taxon>
        <taxon>Cnidaria</taxon>
        <taxon>Anthozoa</taxon>
        <taxon>Hexacorallia</taxon>
        <taxon>Scleractinia</taxon>
        <taxon>Astrocoeniina</taxon>
        <taxon>Pocilloporidae</taxon>
        <taxon>Pocillopora</taxon>
    </lineage>
</organism>
<accession>A0A3M6UGZ2</accession>
<evidence type="ECO:0000313" key="10">
    <source>
        <dbReference type="EMBL" id="RMX52784.1"/>
    </source>
</evidence>
<feature type="signal peptide" evidence="9">
    <location>
        <begin position="1"/>
        <end position="16"/>
    </location>
</feature>
<feature type="transmembrane region" description="Helical" evidence="8">
    <location>
        <begin position="1088"/>
        <end position="1110"/>
    </location>
</feature>
<dbReference type="Proteomes" id="UP000275408">
    <property type="component" value="Unassembled WGS sequence"/>
</dbReference>
<dbReference type="PANTHER" id="PTHR11319">
    <property type="entry name" value="G PROTEIN-COUPLED RECEPTOR-RELATED"/>
    <property type="match status" value="1"/>
</dbReference>
<dbReference type="InterPro" id="IPR012334">
    <property type="entry name" value="Pectin_lyas_fold"/>
</dbReference>
<feature type="chain" id="PRO_5018093012" description="Right handed beta helix domain-containing protein" evidence="9">
    <location>
        <begin position="17"/>
        <end position="1355"/>
    </location>
</feature>
<keyword evidence="7" id="KW-0998">Cell outer membrane</keyword>